<evidence type="ECO:0000313" key="2">
    <source>
        <dbReference type="EMBL" id="OON41283.1"/>
    </source>
</evidence>
<dbReference type="PANTHER" id="PTHR33121:SF19">
    <property type="entry name" value="CYCLIC DI-GMP PHOSPHODIESTERASE PA2567"/>
    <property type="match status" value="1"/>
</dbReference>
<dbReference type="SUPFAM" id="SSF141868">
    <property type="entry name" value="EAL domain-like"/>
    <property type="match status" value="1"/>
</dbReference>
<dbReference type="InterPro" id="IPR029016">
    <property type="entry name" value="GAF-like_dom_sf"/>
</dbReference>
<dbReference type="PROSITE" id="PS50883">
    <property type="entry name" value="EAL"/>
    <property type="match status" value="1"/>
</dbReference>
<dbReference type="AlphaFoldDB" id="A0A1S8YRN9"/>
<dbReference type="Gene3D" id="3.30.70.270">
    <property type="match status" value="1"/>
</dbReference>
<name>A0A1S8YRN9_9GAMM</name>
<dbReference type="STRING" id="1926881.BTJ39_04785"/>
<protein>
    <recommendedName>
        <fullName evidence="1">EAL domain-containing protein</fullName>
    </recommendedName>
</protein>
<dbReference type="Gene3D" id="3.30.450.40">
    <property type="match status" value="1"/>
</dbReference>
<feature type="domain" description="EAL" evidence="1">
    <location>
        <begin position="331"/>
        <end position="585"/>
    </location>
</feature>
<keyword evidence="3" id="KW-1185">Reference proteome</keyword>
<dbReference type="InterPro" id="IPR000160">
    <property type="entry name" value="GGDEF_dom"/>
</dbReference>
<dbReference type="EMBL" id="MRUL01000002">
    <property type="protein sequence ID" value="OON41283.1"/>
    <property type="molecule type" value="Genomic_DNA"/>
</dbReference>
<reference evidence="2 3" key="1">
    <citation type="submission" date="2016-12" db="EMBL/GenBank/DDBJ databases">
        <title>Izhakiella australiana sp. nov. of genus Izhakiella isolated from Australian desert.</title>
        <authorList>
            <person name="Ji M."/>
        </authorList>
    </citation>
    <scope>NUCLEOTIDE SEQUENCE [LARGE SCALE GENOMIC DNA]</scope>
    <source>
        <strain evidence="2 3">D4N98</strain>
    </source>
</reference>
<accession>A0A1S8YRN9</accession>
<dbReference type="GO" id="GO:0071111">
    <property type="term" value="F:cyclic-guanylate-specific phosphodiesterase activity"/>
    <property type="evidence" value="ECO:0007669"/>
    <property type="project" value="InterPro"/>
</dbReference>
<dbReference type="InterPro" id="IPR043128">
    <property type="entry name" value="Rev_trsase/Diguanyl_cyclase"/>
</dbReference>
<dbReference type="SUPFAM" id="SSF55781">
    <property type="entry name" value="GAF domain-like"/>
    <property type="match status" value="1"/>
</dbReference>
<dbReference type="Gene3D" id="3.20.20.450">
    <property type="entry name" value="EAL domain"/>
    <property type="match status" value="1"/>
</dbReference>
<dbReference type="InterPro" id="IPR050706">
    <property type="entry name" value="Cyclic-di-GMP_PDE-like"/>
</dbReference>
<dbReference type="Pfam" id="PF00563">
    <property type="entry name" value="EAL"/>
    <property type="match status" value="1"/>
</dbReference>
<dbReference type="InterPro" id="IPR035919">
    <property type="entry name" value="EAL_sf"/>
</dbReference>
<dbReference type="OrthoDB" id="6597954at2"/>
<organism evidence="2 3">
    <name type="scientific">Izhakiella australiensis</name>
    <dbReference type="NCBI Taxonomy" id="1926881"/>
    <lineage>
        <taxon>Bacteria</taxon>
        <taxon>Pseudomonadati</taxon>
        <taxon>Pseudomonadota</taxon>
        <taxon>Gammaproteobacteria</taxon>
        <taxon>Enterobacterales</taxon>
        <taxon>Erwiniaceae</taxon>
        <taxon>Izhakiella</taxon>
    </lineage>
</organism>
<dbReference type="PANTHER" id="PTHR33121">
    <property type="entry name" value="CYCLIC DI-GMP PHOSPHODIESTERASE PDEF"/>
    <property type="match status" value="1"/>
</dbReference>
<dbReference type="CDD" id="cd01948">
    <property type="entry name" value="EAL"/>
    <property type="match status" value="1"/>
</dbReference>
<evidence type="ECO:0000259" key="1">
    <source>
        <dbReference type="PROSITE" id="PS50883"/>
    </source>
</evidence>
<evidence type="ECO:0000313" key="3">
    <source>
        <dbReference type="Proteomes" id="UP000190667"/>
    </source>
</evidence>
<sequence>MQLHEEAEPVQPFAIKMLTTEDRVRDHYLARFTDLTSQQLGMPYSYVTFIADDKQYVKSHDSLLPAETPVEEAFCRLTVEQGALLICEDTLEDSRFNHLRYVVEAPHFRFYAGIPLYGRDGTILGSLCVADLVPRQLTDIQQDVLAKIAQLVEAYLDARHAVGLFDAVTLLPNRQHLIEDLNTLPREDGRTGLVLIDCLNLSYTYQMACALGMVAVENQLKDLTQLLQTQLPLQDATLYCVALGRFALYLPEERLHGLLEVLDGDAENLHTRMSKHVRVTVQCHAGVTWFRGGDDAQETLRRAVSALHDAINYRQPLCLYDSFTDQIKKDDFQLLNDLGRQLAQGPGLHLVYQPKLSLHDGTITGVEALLRWNHPVLGEVSPARFIPLAEKTTLMPAISDWVINQAIQQLANWRQQNIALPLSVNISVSDLGRANFADRLIAALARHGLSPQDIELECLETERLLEMPEAMGCLSQLRKLGMRLFLDDFGSGYSNLNYLQQVPLDVIKLDRSLLKDITCSQVSCVIVRHLILMLKELSYQVVAEGVEDQTTAGMLQSLGCDEIQGFWFARPLSPEDLIHFICNHSAQDMLQQLDQQQS</sequence>
<dbReference type="SMART" id="SM00052">
    <property type="entry name" value="EAL"/>
    <property type="match status" value="1"/>
</dbReference>
<dbReference type="SMART" id="SM00267">
    <property type="entry name" value="GGDEF"/>
    <property type="match status" value="1"/>
</dbReference>
<dbReference type="Proteomes" id="UP000190667">
    <property type="component" value="Unassembled WGS sequence"/>
</dbReference>
<gene>
    <name evidence="2" type="ORF">BTJ39_04785</name>
</gene>
<dbReference type="Pfam" id="PF00990">
    <property type="entry name" value="GGDEF"/>
    <property type="match status" value="1"/>
</dbReference>
<dbReference type="SMART" id="SM00065">
    <property type="entry name" value="GAF"/>
    <property type="match status" value="1"/>
</dbReference>
<dbReference type="RefSeq" id="WP_078001534.1">
    <property type="nucleotide sequence ID" value="NZ_MRUL01000002.1"/>
</dbReference>
<comment type="caution">
    <text evidence="2">The sequence shown here is derived from an EMBL/GenBank/DDBJ whole genome shotgun (WGS) entry which is preliminary data.</text>
</comment>
<proteinExistence type="predicted"/>
<dbReference type="InterPro" id="IPR003018">
    <property type="entry name" value="GAF"/>
</dbReference>
<dbReference type="InterPro" id="IPR001633">
    <property type="entry name" value="EAL_dom"/>
</dbReference>